<dbReference type="EMBL" id="JADFTS010000007">
    <property type="protein sequence ID" value="KAF9599058.1"/>
    <property type="molecule type" value="Genomic_DNA"/>
</dbReference>
<protein>
    <submittedName>
        <fullName evidence="1">Uncharacterized protein</fullName>
    </submittedName>
</protein>
<comment type="caution">
    <text evidence="1">The sequence shown here is derived from an EMBL/GenBank/DDBJ whole genome shotgun (WGS) entry which is preliminary data.</text>
</comment>
<gene>
    <name evidence="1" type="ORF">IFM89_033665</name>
</gene>
<evidence type="ECO:0000313" key="2">
    <source>
        <dbReference type="Proteomes" id="UP000631114"/>
    </source>
</evidence>
<dbReference type="Proteomes" id="UP000631114">
    <property type="component" value="Unassembled WGS sequence"/>
</dbReference>
<keyword evidence="2" id="KW-1185">Reference proteome</keyword>
<accession>A0A835HJ37</accession>
<sequence>MASRSGVVWSSNLWKALKTPLSSSWNVRNMSLVAGSGGGNQISEHTAKWMQARHSCPPSVTAT</sequence>
<organism evidence="1 2">
    <name type="scientific">Coptis chinensis</name>
    <dbReference type="NCBI Taxonomy" id="261450"/>
    <lineage>
        <taxon>Eukaryota</taxon>
        <taxon>Viridiplantae</taxon>
        <taxon>Streptophyta</taxon>
        <taxon>Embryophyta</taxon>
        <taxon>Tracheophyta</taxon>
        <taxon>Spermatophyta</taxon>
        <taxon>Magnoliopsida</taxon>
        <taxon>Ranunculales</taxon>
        <taxon>Ranunculaceae</taxon>
        <taxon>Coptidoideae</taxon>
        <taxon>Coptis</taxon>
    </lineage>
</organism>
<proteinExistence type="predicted"/>
<reference evidence="1 2" key="1">
    <citation type="submission" date="2020-10" db="EMBL/GenBank/DDBJ databases">
        <title>The Coptis chinensis genome and diversification of protoberbering-type alkaloids.</title>
        <authorList>
            <person name="Wang B."/>
            <person name="Shu S."/>
            <person name="Song C."/>
            <person name="Liu Y."/>
        </authorList>
    </citation>
    <scope>NUCLEOTIDE SEQUENCE [LARGE SCALE GENOMIC DNA]</scope>
    <source>
        <strain evidence="1">HL-2020</strain>
        <tissue evidence="1">Leaf</tissue>
    </source>
</reference>
<name>A0A835HJ37_9MAGN</name>
<evidence type="ECO:0000313" key="1">
    <source>
        <dbReference type="EMBL" id="KAF9599058.1"/>
    </source>
</evidence>
<dbReference type="AlphaFoldDB" id="A0A835HJ37"/>